<dbReference type="Gene3D" id="1.20.58.840">
    <property type="match status" value="1"/>
</dbReference>
<reference evidence="3 4" key="1">
    <citation type="submission" date="2015-11" db="EMBL/GenBank/DDBJ databases">
        <title>Genomic analysis of 38 Legionella species identifies large and diverse effector repertoires.</title>
        <authorList>
            <person name="Burstein D."/>
            <person name="Amaro F."/>
            <person name="Zusman T."/>
            <person name="Lifshitz Z."/>
            <person name="Cohen O."/>
            <person name="Gilbert J.A."/>
            <person name="Pupko T."/>
            <person name="Shuman H.A."/>
            <person name="Segal G."/>
        </authorList>
    </citation>
    <scope>NUCLEOTIDE SEQUENCE [LARGE SCALE GENOMIC DNA]</scope>
    <source>
        <strain evidence="3 4">Mt.St.Helens-4</strain>
    </source>
</reference>
<proteinExistence type="inferred from homology"/>
<dbReference type="Pfam" id="PF01636">
    <property type="entry name" value="APH"/>
    <property type="match status" value="1"/>
</dbReference>
<evidence type="ECO:0000259" key="2">
    <source>
        <dbReference type="Pfam" id="PF01636"/>
    </source>
</evidence>
<dbReference type="GO" id="GO:0019202">
    <property type="term" value="F:amino acid kinase activity"/>
    <property type="evidence" value="ECO:0007669"/>
    <property type="project" value="TreeGrafter"/>
</dbReference>
<organism evidence="3 4">
    <name type="scientific">Legionella sainthelensi</name>
    <dbReference type="NCBI Taxonomy" id="28087"/>
    <lineage>
        <taxon>Bacteria</taxon>
        <taxon>Pseudomonadati</taxon>
        <taxon>Pseudomonadota</taxon>
        <taxon>Gammaproteobacteria</taxon>
        <taxon>Legionellales</taxon>
        <taxon>Legionellaceae</taxon>
        <taxon>Legionella</taxon>
    </lineage>
</organism>
<comment type="similarity">
    <text evidence="1">Belongs to the pseudomonas-type ThrB family.</text>
</comment>
<dbReference type="Gene3D" id="3.30.200.20">
    <property type="entry name" value="Phosphorylase Kinase, domain 1"/>
    <property type="match status" value="1"/>
</dbReference>
<dbReference type="InterPro" id="IPR011009">
    <property type="entry name" value="Kinase-like_dom_sf"/>
</dbReference>
<dbReference type="RefSeq" id="WP_027271505.1">
    <property type="nucleotide sequence ID" value="NZ_CAAAJE010000019.1"/>
</dbReference>
<dbReference type="eggNOG" id="COG2334">
    <property type="taxonomic scope" value="Bacteria"/>
</dbReference>
<sequence>MLIKPDLKEEEIIQCLWDVYGLNVDKIFFLPLGADLNTAVYRVRTSTERDYFLKLRSGEFNDAAVLVPKCLADLGFKQVIPPLTTKEGQFWISLSSFKAVIYPYVKGRNSVEVNLSDTQWIEFGATMKKFHSADIPRAITSCVHRETFSSKWRQTVKTFLRRIEEEVFEESIASTMASFLQSKRKKILELLMCAEHLAHILQKQPLEYVLCHADIHGWNLLIDEEGALYLVDWDTLLFAPKERDLMFIGSGLGDSKRTPIEDEALFYQGYGPSNINYNALAYYRCERIIEDIGVYCEQIFLSDEGGEDRIQSFEYLQSNFLPNGTIERAFQSYKASENQQ</sequence>
<evidence type="ECO:0000256" key="1">
    <source>
        <dbReference type="ARBA" id="ARBA00038240"/>
    </source>
</evidence>
<accession>A0A0W0YSG3</accession>
<dbReference type="AlphaFoldDB" id="A0A0W0YSG3"/>
<dbReference type="InterPro" id="IPR050249">
    <property type="entry name" value="Pseudomonas-type_ThrB"/>
</dbReference>
<feature type="domain" description="Aminoglycoside phosphotransferase" evidence="2">
    <location>
        <begin position="31"/>
        <end position="251"/>
    </location>
</feature>
<name>A0A0W0YSG3_9GAMM</name>
<dbReference type="InterPro" id="IPR002575">
    <property type="entry name" value="Aminoglycoside_PTrfase"/>
</dbReference>
<keyword evidence="3" id="KW-0808">Transferase</keyword>
<dbReference type="PATRIC" id="fig|28087.4.peg.598"/>
<dbReference type="EMBL" id="LNYV01000005">
    <property type="protein sequence ID" value="KTD59647.1"/>
    <property type="molecule type" value="Genomic_DNA"/>
</dbReference>
<protein>
    <submittedName>
        <fullName evidence="3">Spectinomycin phosphotransferase</fullName>
    </submittedName>
</protein>
<comment type="caution">
    <text evidence="3">The sequence shown here is derived from an EMBL/GenBank/DDBJ whole genome shotgun (WGS) entry which is preliminary data.</text>
</comment>
<gene>
    <name evidence="3" type="primary">aph</name>
    <name evidence="3" type="ORF">Lsai_0558</name>
</gene>
<dbReference type="SUPFAM" id="SSF56112">
    <property type="entry name" value="Protein kinase-like (PK-like)"/>
    <property type="match status" value="1"/>
</dbReference>
<dbReference type="Proteomes" id="UP000054621">
    <property type="component" value="Unassembled WGS sequence"/>
</dbReference>
<dbReference type="OrthoDB" id="236897at2"/>
<dbReference type="PANTHER" id="PTHR21064">
    <property type="entry name" value="AMINOGLYCOSIDE PHOSPHOTRANSFERASE DOMAIN-CONTAINING PROTEIN-RELATED"/>
    <property type="match status" value="1"/>
</dbReference>
<evidence type="ECO:0000313" key="4">
    <source>
        <dbReference type="Proteomes" id="UP000054621"/>
    </source>
</evidence>
<dbReference type="STRING" id="28087.Lsai_0558"/>
<evidence type="ECO:0000313" key="3">
    <source>
        <dbReference type="EMBL" id="KTD59647.1"/>
    </source>
</evidence>
<dbReference type="Gene3D" id="1.10.510.10">
    <property type="entry name" value="Transferase(Phosphotransferase) domain 1"/>
    <property type="match status" value="1"/>
</dbReference>
<dbReference type="PANTHER" id="PTHR21064:SF6">
    <property type="entry name" value="AMINOGLYCOSIDE PHOSPHOTRANSFERASE DOMAIN-CONTAINING PROTEIN"/>
    <property type="match status" value="1"/>
</dbReference>